<keyword evidence="1" id="KW-0723">Serine/threonine-protein kinase</keyword>
<dbReference type="RefSeq" id="WP_311706412.1">
    <property type="nucleotide sequence ID" value="NZ_JAVREL010000013.1"/>
</dbReference>
<evidence type="ECO:0000259" key="6">
    <source>
        <dbReference type="PROSITE" id="PS50011"/>
    </source>
</evidence>
<evidence type="ECO:0000313" key="7">
    <source>
        <dbReference type="EMBL" id="MDT0345288.1"/>
    </source>
</evidence>
<dbReference type="InterPro" id="IPR000719">
    <property type="entry name" value="Prot_kinase_dom"/>
</dbReference>
<keyword evidence="3" id="KW-0547">Nucleotide-binding</keyword>
<dbReference type="Proteomes" id="UP001183246">
    <property type="component" value="Unassembled WGS sequence"/>
</dbReference>
<protein>
    <submittedName>
        <fullName evidence="7">Protein kinase</fullName>
    </submittedName>
</protein>
<dbReference type="PANTHER" id="PTHR24345">
    <property type="entry name" value="SERINE/THREONINE-PROTEIN KINASE PLK"/>
    <property type="match status" value="1"/>
</dbReference>
<comment type="caution">
    <text evidence="7">The sequence shown here is derived from an EMBL/GenBank/DDBJ whole genome shotgun (WGS) entry which is preliminary data.</text>
</comment>
<dbReference type="InterPro" id="IPR011009">
    <property type="entry name" value="Kinase-like_dom_sf"/>
</dbReference>
<keyword evidence="8" id="KW-1185">Reference proteome</keyword>
<evidence type="ECO:0000256" key="3">
    <source>
        <dbReference type="ARBA" id="ARBA00022741"/>
    </source>
</evidence>
<evidence type="ECO:0000256" key="1">
    <source>
        <dbReference type="ARBA" id="ARBA00022527"/>
    </source>
</evidence>
<keyword evidence="2" id="KW-0808">Transferase</keyword>
<sequence length="457" mass="50237">MTRGTNAMNGAYGMLTEGARLTTERGDAITVRHLLGSGGQGEVYEVDTPAGTQALKWYFPQLADAQRWRILETLVDRAWGDDRFLWPRTIVAEPSLTSFGYVMGLRPDHFHDLPALLRRDPAVSAATPRSLITTALNTVEAYLSLHSQGIAYRDISWGNVFFNPVNGDVLVCDNDNAVVEGESAGIAGTMNFMAPELVRGDPGAAPGIQTDLHSLAVLLFYLLMNHHPLDGAQELKIHCMDDKAQRKLYGVDPVFIYDPAETRNRPVPGEQDTVIATWGALPPVLRELFTRTFTEGLASPSRRVRETEWRDALSAVRDAIVPCHGCGKQNLAEPNGPAPRCWKCGRTVDLPLRLELTCGKSSRRTRRDIRLNEGAEVYAHHLVEDPERHDFAAAVGEVTAHPRTPGRLGLTNRSPVSWRVRRADGGEVEVPPGRTAALRPGVLLELGDGAEAVVRER</sequence>
<dbReference type="Pfam" id="PF00069">
    <property type="entry name" value="Pkinase"/>
    <property type="match status" value="1"/>
</dbReference>
<dbReference type="PANTHER" id="PTHR24345:SF91">
    <property type="entry name" value="SERINE_THREONINE-PROTEIN KINASE PLK4"/>
    <property type="match status" value="1"/>
</dbReference>
<keyword evidence="5" id="KW-0067">ATP-binding</keyword>
<dbReference type="SMART" id="SM00220">
    <property type="entry name" value="S_TKc"/>
    <property type="match status" value="1"/>
</dbReference>
<reference evidence="8" key="1">
    <citation type="submission" date="2023-07" db="EMBL/GenBank/DDBJ databases">
        <title>30 novel species of actinomycetes from the DSMZ collection.</title>
        <authorList>
            <person name="Nouioui I."/>
        </authorList>
    </citation>
    <scope>NUCLEOTIDE SEQUENCE [LARGE SCALE GENOMIC DNA]</scope>
    <source>
        <strain evidence="8">DSM 44938</strain>
    </source>
</reference>
<accession>A0ABU2MUH1</accession>
<evidence type="ECO:0000256" key="4">
    <source>
        <dbReference type="ARBA" id="ARBA00022777"/>
    </source>
</evidence>
<name>A0ABU2MUH1_9ACTN</name>
<dbReference type="Gene3D" id="1.10.510.10">
    <property type="entry name" value="Transferase(Phosphotransferase) domain 1"/>
    <property type="match status" value="1"/>
</dbReference>
<evidence type="ECO:0000313" key="8">
    <source>
        <dbReference type="Proteomes" id="UP001183246"/>
    </source>
</evidence>
<evidence type="ECO:0000256" key="5">
    <source>
        <dbReference type="ARBA" id="ARBA00022840"/>
    </source>
</evidence>
<gene>
    <name evidence="7" type="ORF">RM590_22165</name>
</gene>
<dbReference type="SUPFAM" id="SSF56112">
    <property type="entry name" value="Protein kinase-like (PK-like)"/>
    <property type="match status" value="1"/>
</dbReference>
<dbReference type="PROSITE" id="PS50011">
    <property type="entry name" value="PROTEIN_KINASE_DOM"/>
    <property type="match status" value="1"/>
</dbReference>
<feature type="domain" description="Protein kinase" evidence="6">
    <location>
        <begin position="29"/>
        <end position="321"/>
    </location>
</feature>
<evidence type="ECO:0000256" key="2">
    <source>
        <dbReference type="ARBA" id="ARBA00022679"/>
    </source>
</evidence>
<dbReference type="GO" id="GO:0016301">
    <property type="term" value="F:kinase activity"/>
    <property type="evidence" value="ECO:0007669"/>
    <property type="project" value="UniProtKB-KW"/>
</dbReference>
<keyword evidence="4 7" id="KW-0418">Kinase</keyword>
<dbReference type="EMBL" id="JAVREL010000013">
    <property type="protein sequence ID" value="MDT0345288.1"/>
    <property type="molecule type" value="Genomic_DNA"/>
</dbReference>
<organism evidence="7 8">
    <name type="scientific">Streptomyces litchfieldiae</name>
    <dbReference type="NCBI Taxonomy" id="3075543"/>
    <lineage>
        <taxon>Bacteria</taxon>
        <taxon>Bacillati</taxon>
        <taxon>Actinomycetota</taxon>
        <taxon>Actinomycetes</taxon>
        <taxon>Kitasatosporales</taxon>
        <taxon>Streptomycetaceae</taxon>
        <taxon>Streptomyces</taxon>
    </lineage>
</organism>
<proteinExistence type="predicted"/>